<feature type="transmembrane region" description="Helical" evidence="7">
    <location>
        <begin position="434"/>
        <end position="455"/>
    </location>
</feature>
<feature type="domain" description="ML-like" evidence="9">
    <location>
        <begin position="24"/>
        <end position="165"/>
    </location>
</feature>
<feature type="transmembrane region" description="Helical" evidence="7">
    <location>
        <begin position="355"/>
        <end position="386"/>
    </location>
</feature>
<comment type="subcellular location">
    <subcellularLocation>
        <location evidence="1">Membrane</location>
        <topology evidence="1">Multi-pass membrane protein</topology>
    </subcellularLocation>
</comment>
<evidence type="ECO:0000256" key="3">
    <source>
        <dbReference type="ARBA" id="ARBA00022692"/>
    </source>
</evidence>
<feature type="transmembrane region" description="Helical" evidence="7">
    <location>
        <begin position="495"/>
        <end position="515"/>
    </location>
</feature>
<keyword evidence="11" id="KW-1185">Reference proteome</keyword>
<evidence type="ECO:0000313" key="10">
    <source>
        <dbReference type="EMBL" id="PSR99415.1"/>
    </source>
</evidence>
<evidence type="ECO:0000256" key="8">
    <source>
        <dbReference type="SAM" id="SignalP"/>
    </source>
</evidence>
<evidence type="ECO:0000313" key="11">
    <source>
        <dbReference type="Proteomes" id="UP000241462"/>
    </source>
</evidence>
<comment type="similarity">
    <text evidence="2">Belongs to the transient receptor potential (TRP) ion channel family.</text>
</comment>
<evidence type="ECO:0000256" key="5">
    <source>
        <dbReference type="ARBA" id="ARBA00022989"/>
    </source>
</evidence>
<evidence type="ECO:0000259" key="9">
    <source>
        <dbReference type="SMART" id="SM01320"/>
    </source>
</evidence>
<sequence length="722" mass="77908">MARSTTWQAAVAAAALTQGVLAADVLSTSGFTNCETDSSIQVNNVDISYDKTSMTVTFDVSGTSSIEQNVTAQLNVTAYGYSVYSSSFNPCQSSTYVAELCPVPAGTFSASGTQNISSEYASEIPSVAFSIPDIAASATLELKDLDTGDDVGCIDSQISNGKTTAVSAVSYTAAAIAGVALVMGGFTAVSSALAGSGGVSSGAGPSPSFVEVMTWFQGMAMNGMSSVGLPSVYRQFSKNFAFSVGLVNFEKMQLAIDDFRAATGGNTTSDSVQYLKNATLVFADGSMETLGSSKARRAMAEFYDFVTREISTSINSTETSTNSTSSDSTTSTVTETVKGIKAYVEDLSIPDANTFMTVLLIVACIMAAIILFILLIKVVLEAWALFGKLPKGLTGFREHYWVTMGRLLTQLIMLLYSTWVLYCMYQFIQGDSWAAKLLAGLTLALFTGVLAFFAYKVTSTAKKLRESEGDASGLYEKKDLWIKYKLFYDNYKKSYWWLFIPVICYMFAKGVVMAAGDNHPMAQSIAQFIVESLMLGVLIWNRPFELKSGNVINITIQVVRILSVVCIFVFVDELGIAETTKSIVGIVLLVVQAALTGILAILIVWNAINSIFKENPHRKRRKEMEKMRDLDTLTPLDARNSLLLDRKVSNPDADTFSLAKTNVDVKETSYQPLVHHAAPPGLVSDEHGRASPAPYDNGYGHYASVSGGYDNRLAGGRTQGYY</sequence>
<feature type="transmembrane region" description="Helical" evidence="7">
    <location>
        <begin position="583"/>
        <end position="612"/>
    </location>
</feature>
<keyword evidence="5 7" id="KW-1133">Transmembrane helix</keyword>
<dbReference type="OrthoDB" id="2115177at2759"/>
<dbReference type="InterPro" id="IPR032800">
    <property type="entry name" value="TRP_N"/>
</dbReference>
<gene>
    <name evidence="10" type="ORF">BD289DRAFT_458579</name>
</gene>
<organism evidence="10 11">
    <name type="scientific">Coniella lustricola</name>
    <dbReference type="NCBI Taxonomy" id="2025994"/>
    <lineage>
        <taxon>Eukaryota</taxon>
        <taxon>Fungi</taxon>
        <taxon>Dikarya</taxon>
        <taxon>Ascomycota</taxon>
        <taxon>Pezizomycotina</taxon>
        <taxon>Sordariomycetes</taxon>
        <taxon>Sordariomycetidae</taxon>
        <taxon>Diaporthales</taxon>
        <taxon>Schizoparmaceae</taxon>
        <taxon>Coniella</taxon>
    </lineage>
</organism>
<dbReference type="InParanoid" id="A0A2T3AIT2"/>
<dbReference type="Pfam" id="PF06011">
    <property type="entry name" value="TRP"/>
    <property type="match status" value="1"/>
</dbReference>
<keyword evidence="4 8" id="KW-0732">Signal</keyword>
<dbReference type="PANTHER" id="PTHR31145">
    <property type="entry name" value="INTEGRAL MEMBRANE PROTEIN (AFU_ORTHOLOGUE AFUA_7G01610)"/>
    <property type="match status" value="1"/>
</dbReference>
<evidence type="ECO:0000256" key="2">
    <source>
        <dbReference type="ARBA" id="ARBA00010642"/>
    </source>
</evidence>
<keyword evidence="6 7" id="KW-0472">Membrane</keyword>
<feature type="transmembrane region" description="Helical" evidence="7">
    <location>
        <begin position="552"/>
        <end position="571"/>
    </location>
</feature>
<keyword evidence="3 7" id="KW-0812">Transmembrane</keyword>
<feature type="signal peptide" evidence="8">
    <location>
        <begin position="1"/>
        <end position="22"/>
    </location>
</feature>
<protein>
    <recommendedName>
        <fullName evidence="9">ML-like domain-containing protein</fullName>
    </recommendedName>
</protein>
<feature type="transmembrane region" description="Helical" evidence="7">
    <location>
        <begin position="407"/>
        <end position="428"/>
    </location>
</feature>
<dbReference type="InterPro" id="IPR040241">
    <property type="entry name" value="TRP_Flc/Pkd2-like"/>
</dbReference>
<name>A0A2T3AIT2_9PEZI</name>
<dbReference type="SMART" id="SM01320">
    <property type="entry name" value="TRP_N"/>
    <property type="match status" value="1"/>
</dbReference>
<reference evidence="10 11" key="1">
    <citation type="journal article" date="2018" name="Mycol. Prog.">
        <title>Coniella lustricola, a new species from submerged detritus.</title>
        <authorList>
            <person name="Raudabaugh D.B."/>
            <person name="Iturriaga T."/>
            <person name="Carver A."/>
            <person name="Mondo S."/>
            <person name="Pangilinan J."/>
            <person name="Lipzen A."/>
            <person name="He G."/>
            <person name="Amirebrahimi M."/>
            <person name="Grigoriev I.V."/>
            <person name="Miller A.N."/>
        </authorList>
    </citation>
    <scope>NUCLEOTIDE SEQUENCE [LARGE SCALE GENOMIC DNA]</scope>
    <source>
        <strain evidence="10 11">B22-T-1</strain>
    </source>
</reference>
<evidence type="ECO:0000256" key="4">
    <source>
        <dbReference type="ARBA" id="ARBA00022729"/>
    </source>
</evidence>
<dbReference type="GO" id="GO:0016020">
    <property type="term" value="C:membrane"/>
    <property type="evidence" value="ECO:0007669"/>
    <property type="project" value="UniProtKB-SubCell"/>
</dbReference>
<dbReference type="AlphaFoldDB" id="A0A2T3AIT2"/>
<dbReference type="STRING" id="2025994.A0A2T3AIT2"/>
<proteinExistence type="inferred from homology"/>
<dbReference type="InterPro" id="IPR010308">
    <property type="entry name" value="TRP_C"/>
</dbReference>
<dbReference type="Proteomes" id="UP000241462">
    <property type="component" value="Unassembled WGS sequence"/>
</dbReference>
<feature type="chain" id="PRO_5015405680" description="ML-like domain-containing protein" evidence="8">
    <location>
        <begin position="23"/>
        <end position="722"/>
    </location>
</feature>
<dbReference type="GO" id="GO:0055085">
    <property type="term" value="P:transmembrane transport"/>
    <property type="evidence" value="ECO:0007669"/>
    <property type="project" value="TreeGrafter"/>
</dbReference>
<evidence type="ECO:0000256" key="7">
    <source>
        <dbReference type="SAM" id="Phobius"/>
    </source>
</evidence>
<dbReference type="GO" id="GO:0009272">
    <property type="term" value="P:fungal-type cell wall biogenesis"/>
    <property type="evidence" value="ECO:0007669"/>
    <property type="project" value="TreeGrafter"/>
</dbReference>
<accession>A0A2T3AIT2</accession>
<dbReference type="Pfam" id="PF14558">
    <property type="entry name" value="TRP_N"/>
    <property type="match status" value="1"/>
</dbReference>
<evidence type="ECO:0000256" key="1">
    <source>
        <dbReference type="ARBA" id="ARBA00004141"/>
    </source>
</evidence>
<feature type="transmembrane region" description="Helical" evidence="7">
    <location>
        <begin position="521"/>
        <end position="540"/>
    </location>
</feature>
<dbReference type="EMBL" id="KZ678384">
    <property type="protein sequence ID" value="PSR99415.1"/>
    <property type="molecule type" value="Genomic_DNA"/>
</dbReference>
<dbReference type="PANTHER" id="PTHR31145:SF5">
    <property type="entry name" value="DUF907 DOMAIN PROTEIN (AFU_ORTHOLOGUE AFUA_2G06100)"/>
    <property type="match status" value="1"/>
</dbReference>
<evidence type="ECO:0000256" key="6">
    <source>
        <dbReference type="ARBA" id="ARBA00023136"/>
    </source>
</evidence>